<evidence type="ECO:0000256" key="8">
    <source>
        <dbReference type="ARBA" id="ARBA00022777"/>
    </source>
</evidence>
<feature type="compositionally biased region" description="Polar residues" evidence="14">
    <location>
        <begin position="1040"/>
        <end position="1053"/>
    </location>
</feature>
<dbReference type="AlphaFoldDB" id="A0A7L0P663"/>
<keyword evidence="3" id="KW-0963">Cytoplasm</keyword>
<evidence type="ECO:0000256" key="14">
    <source>
        <dbReference type="SAM" id="MobiDB-lite"/>
    </source>
</evidence>
<organism evidence="16 17">
    <name type="scientific">Mesembrinibis cayennensis</name>
    <dbReference type="NCBI Taxonomy" id="1118748"/>
    <lineage>
        <taxon>Eukaryota</taxon>
        <taxon>Metazoa</taxon>
        <taxon>Chordata</taxon>
        <taxon>Craniata</taxon>
        <taxon>Vertebrata</taxon>
        <taxon>Euteleostomi</taxon>
        <taxon>Archelosauria</taxon>
        <taxon>Archosauria</taxon>
        <taxon>Dinosauria</taxon>
        <taxon>Saurischia</taxon>
        <taxon>Theropoda</taxon>
        <taxon>Coelurosauria</taxon>
        <taxon>Aves</taxon>
        <taxon>Neognathae</taxon>
        <taxon>Neoaves</taxon>
        <taxon>Aequornithes</taxon>
        <taxon>Pelecaniformes</taxon>
        <taxon>Threskiornithidae</taxon>
        <taxon>Mesembrinibis</taxon>
    </lineage>
</organism>
<comment type="similarity">
    <text evidence="12">Belongs to the protein kinase superfamily. CK1 Ser/Thr protein kinase family.</text>
</comment>
<gene>
    <name evidence="16" type="primary">Ttbk2</name>
    <name evidence="16" type="ORF">MESCAY_R09662</name>
</gene>
<feature type="compositionally biased region" description="Low complexity" evidence="14">
    <location>
        <begin position="1020"/>
        <end position="1029"/>
    </location>
</feature>
<feature type="compositionally biased region" description="Basic and acidic residues" evidence="14">
    <location>
        <begin position="738"/>
        <end position="756"/>
    </location>
</feature>
<comment type="catalytic activity">
    <reaction evidence="11">
        <text>L-seryl-[protein] + ATP = O-phospho-L-seryl-[protein] + ADP + H(+)</text>
        <dbReference type="Rhea" id="RHEA:17989"/>
        <dbReference type="Rhea" id="RHEA-COMP:9863"/>
        <dbReference type="Rhea" id="RHEA-COMP:11604"/>
        <dbReference type="ChEBI" id="CHEBI:15378"/>
        <dbReference type="ChEBI" id="CHEBI:29999"/>
        <dbReference type="ChEBI" id="CHEBI:30616"/>
        <dbReference type="ChEBI" id="CHEBI:83421"/>
        <dbReference type="ChEBI" id="CHEBI:456216"/>
        <dbReference type="EC" id="2.7.11.1"/>
    </reaction>
</comment>
<evidence type="ECO:0000313" key="17">
    <source>
        <dbReference type="Proteomes" id="UP000574277"/>
    </source>
</evidence>
<feature type="non-terminal residue" evidence="16">
    <location>
        <position position="1227"/>
    </location>
</feature>
<feature type="region of interest" description="Disordered" evidence="14">
    <location>
        <begin position="326"/>
        <end position="354"/>
    </location>
</feature>
<dbReference type="GO" id="GO:0015630">
    <property type="term" value="C:microtubule cytoskeleton"/>
    <property type="evidence" value="ECO:0007669"/>
    <property type="project" value="UniProtKB-ARBA"/>
</dbReference>
<keyword evidence="4" id="KW-0723">Serine/threonine-protein kinase</keyword>
<dbReference type="GO" id="GO:0005524">
    <property type="term" value="F:ATP binding"/>
    <property type="evidence" value="ECO:0007669"/>
    <property type="project" value="UniProtKB-UniRule"/>
</dbReference>
<dbReference type="PROSITE" id="PS00107">
    <property type="entry name" value="PROTEIN_KINASE_ATP"/>
    <property type="match status" value="1"/>
</dbReference>
<feature type="region of interest" description="Disordered" evidence="14">
    <location>
        <begin position="546"/>
        <end position="565"/>
    </location>
</feature>
<evidence type="ECO:0000256" key="13">
    <source>
        <dbReference type="PROSITE-ProRule" id="PRU10141"/>
    </source>
</evidence>
<evidence type="ECO:0000256" key="1">
    <source>
        <dbReference type="ARBA" id="ARBA00004496"/>
    </source>
</evidence>
<evidence type="ECO:0000256" key="11">
    <source>
        <dbReference type="ARBA" id="ARBA00048679"/>
    </source>
</evidence>
<protein>
    <recommendedName>
        <fullName evidence="2">non-specific serine/threonine protein kinase</fullName>
        <ecNumber evidence="2">2.7.11.1</ecNumber>
    </recommendedName>
</protein>
<dbReference type="InterPro" id="IPR000719">
    <property type="entry name" value="Prot_kinase_dom"/>
</dbReference>
<comment type="caution">
    <text evidence="16">The sequence shown here is derived from an EMBL/GenBank/DDBJ whole genome shotgun (WGS) entry which is preliminary data.</text>
</comment>
<reference evidence="16 17" key="1">
    <citation type="submission" date="2019-09" db="EMBL/GenBank/DDBJ databases">
        <title>Bird 10,000 Genomes (B10K) Project - Family phase.</title>
        <authorList>
            <person name="Zhang G."/>
        </authorList>
    </citation>
    <scope>NUCLEOTIDE SEQUENCE [LARGE SCALE GENOMIC DNA]</scope>
    <source>
        <strain evidence="16">B10K-DU-001-44</strain>
        <tissue evidence="16">Muscle</tissue>
    </source>
</reference>
<evidence type="ECO:0000256" key="7">
    <source>
        <dbReference type="ARBA" id="ARBA00022741"/>
    </source>
</evidence>
<dbReference type="InterPro" id="IPR017441">
    <property type="entry name" value="Protein_kinase_ATP_BS"/>
</dbReference>
<name>A0A7L0P663_9AVES</name>
<evidence type="ECO:0000256" key="4">
    <source>
        <dbReference type="ARBA" id="ARBA00022527"/>
    </source>
</evidence>
<feature type="compositionally biased region" description="Low complexity" evidence="14">
    <location>
        <begin position="1192"/>
        <end position="1227"/>
    </location>
</feature>
<dbReference type="GO" id="GO:0005737">
    <property type="term" value="C:cytoplasm"/>
    <property type="evidence" value="ECO:0007669"/>
    <property type="project" value="UniProtKB-SubCell"/>
</dbReference>
<feature type="non-terminal residue" evidence="16">
    <location>
        <position position="1"/>
    </location>
</feature>
<feature type="compositionally biased region" description="Polar residues" evidence="14">
    <location>
        <begin position="1095"/>
        <end position="1109"/>
    </location>
</feature>
<evidence type="ECO:0000259" key="15">
    <source>
        <dbReference type="PROSITE" id="PS50011"/>
    </source>
</evidence>
<sequence>RKIGGGGFGEIYDALDLLTRENVALKVESAQQPKQVLKMEVAVLKKLQGKDHVCRFIGCGRNDRFNYVVMQLQGRNLADLRRSQSRGTFTISTTLRLGKQILESIESIHSVGFLHRDIKPSNFAMGRFPSTCRKCYMLDFGLARQFTNSCGDVRPPRAVAGFRGTVRYASINAHRNREMGRHDDLWSLFYMLVEFVVGQLPWRKIKDKEQVGSIKERYEHRLMLKHLPQEFNIFLDHISNLDYFTKPDYQLLMSVFDNSMKTFGVIESDPFDWEKSGTDGSLTTTTTSTTPQLHTRLTPAAIGIANATPIPGDLLRENTDEVFPDEQLSDGENGIPVGVSPEKLPGSPGHQRPQEKDVWEEMDANRNKIKLGICKAATEEENSHGPVNGMLNAPSLGSPIRVRSETTQLDRDVPLVRKLRSIHSFELEKRLTLESKPDADKFLETCLEKMQKDLNAAAETPVAAVPPLSQKAPIPAPVTARMDHVWHYDEEYLPDASKPVSASSPEHVDGVVSNGFVAVNLSSSRQEVDSKEWVIIDKERDLQDFRTNEALGHKTTGSPSDEEPEVLQVLEDTPQEEQPRQGGWAGNSVHAKNQTSGVEFVLAMECHPAASEQLTDKLELLSGTAGQLLAATPTSPMEAQAEGALTPITIPRPSVASTQSASESFHYGHQLEKREQDAQSMEHTVELSSPKESLPGLVVTEDALPASASRPDLVLNISQEVLDREGLAKECVNVPDCGQKDLPEQHSGTREERELENIPVEEAEEEKLPVVSEDAIEMLSKEQNSSLPGNLKSAEEEPPMNTEAAEESKPRPVCLVPNQDEVLKSIAPKTSEFSPSRLTKPHVNKQASKIAPVQENGFHSNKEEVHIQDLKCHQVALTTFLHQEDKKEKNAPRNGELFHCISENENSHRSKKDLVKSPFVFRQSRIPVLAQEIDSTSESSSPVSAKEKLLLKKAHQTDLVRLLMEKRQLKSFLGDLSSASDKSLEEKTAATPVPFSEDDVLSSFSRLTLDSHFSKQTEDSSLSPSSPQSRKSKIPRPVSWATTDQVTNSSSAQFFPRPPPGKPPTRPGVEARLRRYRVLGSSSSDSDLISRLAQILQNGSQRPRSSTQCKSPGSPHSPKTPPKSPVIPRRSPSASPRSSSLPRTASSSPSRAGRPHHDQRSSSPHLGRSKSPPSHSGSSSSRRSCQQEHCCNKPSKNGPKGSGSSFHHSPNTKTPTGKSKSTTKLSR</sequence>
<dbReference type="FunFam" id="1.10.510.10:FF:000167">
    <property type="entry name" value="Tau tubulin kinase 1"/>
    <property type="match status" value="1"/>
</dbReference>
<feature type="compositionally biased region" description="Low complexity" evidence="14">
    <location>
        <begin position="1128"/>
        <end position="1152"/>
    </location>
</feature>
<dbReference type="InterPro" id="IPR050235">
    <property type="entry name" value="CK1_Ser-Thr_kinase"/>
</dbReference>
<evidence type="ECO:0000256" key="10">
    <source>
        <dbReference type="ARBA" id="ARBA00047899"/>
    </source>
</evidence>
<evidence type="ECO:0000256" key="2">
    <source>
        <dbReference type="ARBA" id="ARBA00012513"/>
    </source>
</evidence>
<feature type="region of interest" description="Disordered" evidence="14">
    <location>
        <begin position="738"/>
        <end position="768"/>
    </location>
</feature>
<feature type="region of interest" description="Disordered" evidence="14">
    <location>
        <begin position="1014"/>
        <end position="1227"/>
    </location>
</feature>
<keyword evidence="9 13" id="KW-0067">ATP-binding</keyword>
<feature type="compositionally biased region" description="Low complexity" evidence="14">
    <location>
        <begin position="1169"/>
        <end position="1184"/>
    </location>
</feature>
<dbReference type="FunFam" id="3.30.200.20:FF:000358">
    <property type="entry name" value="Tau tubulin kinase 2b"/>
    <property type="match status" value="1"/>
</dbReference>
<evidence type="ECO:0000256" key="6">
    <source>
        <dbReference type="ARBA" id="ARBA00022679"/>
    </source>
</evidence>
<keyword evidence="5" id="KW-0597">Phosphoprotein</keyword>
<feature type="binding site" evidence="13">
    <location>
        <position position="26"/>
    </location>
    <ligand>
        <name>ATP</name>
        <dbReference type="ChEBI" id="CHEBI:30616"/>
    </ligand>
</feature>
<feature type="compositionally biased region" description="Pro residues" evidence="14">
    <location>
        <begin position="1056"/>
        <end position="1066"/>
    </location>
</feature>
<dbReference type="SUPFAM" id="SSF56112">
    <property type="entry name" value="Protein kinase-like (PK-like)"/>
    <property type="match status" value="1"/>
</dbReference>
<keyword evidence="17" id="KW-1185">Reference proteome</keyword>
<comment type="subcellular location">
    <subcellularLocation>
        <location evidence="1">Cytoplasm</location>
    </subcellularLocation>
</comment>
<dbReference type="EMBL" id="VXAT01002240">
    <property type="protein sequence ID" value="NXL00483.1"/>
    <property type="molecule type" value="Genomic_DNA"/>
</dbReference>
<evidence type="ECO:0000256" key="9">
    <source>
        <dbReference type="ARBA" id="ARBA00022840"/>
    </source>
</evidence>
<keyword evidence="7 13" id="KW-0547">Nucleotide-binding</keyword>
<dbReference type="InterPro" id="IPR011009">
    <property type="entry name" value="Kinase-like_dom_sf"/>
</dbReference>
<dbReference type="Proteomes" id="UP000574277">
    <property type="component" value="Unassembled WGS sequence"/>
</dbReference>
<dbReference type="PROSITE" id="PS50011">
    <property type="entry name" value="PROTEIN_KINASE_DOM"/>
    <property type="match status" value="1"/>
</dbReference>
<keyword evidence="8 16" id="KW-0418">Kinase</keyword>
<evidence type="ECO:0000256" key="5">
    <source>
        <dbReference type="ARBA" id="ARBA00022553"/>
    </source>
</evidence>
<dbReference type="GO" id="GO:0004674">
    <property type="term" value="F:protein serine/threonine kinase activity"/>
    <property type="evidence" value="ECO:0007669"/>
    <property type="project" value="UniProtKB-KW"/>
</dbReference>
<feature type="domain" description="Protein kinase" evidence="15">
    <location>
        <begin position="1"/>
        <end position="263"/>
    </location>
</feature>
<keyword evidence="6" id="KW-0808">Transferase</keyword>
<feature type="region of interest" description="Disordered" evidence="14">
    <location>
        <begin position="781"/>
        <end position="810"/>
    </location>
</feature>
<proteinExistence type="inferred from homology"/>
<dbReference type="EC" id="2.7.11.1" evidence="2"/>
<evidence type="ECO:0000256" key="3">
    <source>
        <dbReference type="ARBA" id="ARBA00022490"/>
    </source>
</evidence>
<dbReference type="Gene3D" id="1.10.510.10">
    <property type="entry name" value="Transferase(Phosphotransferase) domain 1"/>
    <property type="match status" value="1"/>
</dbReference>
<evidence type="ECO:0000256" key="12">
    <source>
        <dbReference type="ARBA" id="ARBA00061588"/>
    </source>
</evidence>
<dbReference type="SMART" id="SM00220">
    <property type="entry name" value="S_TKc"/>
    <property type="match status" value="1"/>
</dbReference>
<comment type="catalytic activity">
    <reaction evidence="10">
        <text>L-threonyl-[protein] + ATP = O-phospho-L-threonyl-[protein] + ADP + H(+)</text>
        <dbReference type="Rhea" id="RHEA:46608"/>
        <dbReference type="Rhea" id="RHEA-COMP:11060"/>
        <dbReference type="Rhea" id="RHEA-COMP:11605"/>
        <dbReference type="ChEBI" id="CHEBI:15378"/>
        <dbReference type="ChEBI" id="CHEBI:30013"/>
        <dbReference type="ChEBI" id="CHEBI:30616"/>
        <dbReference type="ChEBI" id="CHEBI:61977"/>
        <dbReference type="ChEBI" id="CHEBI:456216"/>
        <dbReference type="EC" id="2.7.11.1"/>
    </reaction>
</comment>
<accession>A0A7L0P663</accession>
<dbReference type="PANTHER" id="PTHR11909">
    <property type="entry name" value="CASEIN KINASE-RELATED"/>
    <property type="match status" value="1"/>
</dbReference>
<evidence type="ECO:0000313" key="16">
    <source>
        <dbReference type="EMBL" id="NXL00483.1"/>
    </source>
</evidence>
<dbReference type="Pfam" id="PF00069">
    <property type="entry name" value="Pkinase"/>
    <property type="match status" value="1"/>
</dbReference>